<dbReference type="InterPro" id="IPR013083">
    <property type="entry name" value="Znf_RING/FYVE/PHD"/>
</dbReference>
<reference evidence="9 10" key="1">
    <citation type="submission" date="2015-07" db="EMBL/GenBank/DDBJ databases">
        <title>The genome of Pseudoloma neurophilia, a relevant intracellular parasite of the zebrafish.</title>
        <authorList>
            <person name="Ndikumana S."/>
            <person name="Pelin A."/>
            <person name="Sanders J."/>
            <person name="Corradi N."/>
        </authorList>
    </citation>
    <scope>NUCLEOTIDE SEQUENCE [LARGE SCALE GENOMIC DNA]</scope>
    <source>
        <strain evidence="9 10">MK1</strain>
    </source>
</reference>
<dbReference type="VEuPathDB" id="MicrosporidiaDB:M153_17450001250"/>
<dbReference type="Pfam" id="PF08783">
    <property type="entry name" value="DWNN"/>
    <property type="match status" value="1"/>
</dbReference>
<dbReference type="GO" id="GO:0008270">
    <property type="term" value="F:zinc ion binding"/>
    <property type="evidence" value="ECO:0007669"/>
    <property type="project" value="UniProtKB-KW"/>
</dbReference>
<dbReference type="InterPro" id="IPR001878">
    <property type="entry name" value="Znf_CCHC"/>
</dbReference>
<gene>
    <name evidence="9" type="ORF">M153_17450001250</name>
</gene>
<keyword evidence="10" id="KW-1185">Reference proteome</keyword>
<evidence type="ECO:0000256" key="1">
    <source>
        <dbReference type="ARBA" id="ARBA00004123"/>
    </source>
</evidence>
<dbReference type="PANTHER" id="PTHR15439:SF0">
    <property type="entry name" value="CELL DIVISION CYCLE AND APOPTOSIS REGULATOR PROTEIN 1-RELATED"/>
    <property type="match status" value="1"/>
</dbReference>
<dbReference type="GO" id="GO:0006511">
    <property type="term" value="P:ubiquitin-dependent protein catabolic process"/>
    <property type="evidence" value="ECO:0007669"/>
    <property type="project" value="TreeGrafter"/>
</dbReference>
<dbReference type="AlphaFoldDB" id="A0A0R0M1Y8"/>
<dbReference type="PROSITE" id="PS50158">
    <property type="entry name" value="ZF_CCHC"/>
    <property type="match status" value="1"/>
</dbReference>
<evidence type="ECO:0000256" key="3">
    <source>
        <dbReference type="ARBA" id="ARBA00022771"/>
    </source>
</evidence>
<feature type="domain" description="DWNN" evidence="8">
    <location>
        <begin position="7"/>
        <end position="77"/>
    </location>
</feature>
<keyword evidence="3 6" id="KW-0863">Zinc-finger</keyword>
<comment type="caution">
    <text evidence="9">The sequence shown here is derived from an EMBL/GenBank/DDBJ whole genome shotgun (WGS) entry which is preliminary data.</text>
</comment>
<accession>A0A0R0M1Y8</accession>
<keyword evidence="9" id="KW-0436">Ligase</keyword>
<dbReference type="Gene3D" id="4.10.60.10">
    <property type="entry name" value="Zinc finger, CCHC-type"/>
    <property type="match status" value="1"/>
</dbReference>
<evidence type="ECO:0000256" key="2">
    <source>
        <dbReference type="ARBA" id="ARBA00022723"/>
    </source>
</evidence>
<protein>
    <submittedName>
        <fullName evidence="9">Putative E3 ubiquitin ligase</fullName>
    </submittedName>
</protein>
<organism evidence="9 10">
    <name type="scientific">Pseudoloma neurophilia</name>
    <dbReference type="NCBI Taxonomy" id="146866"/>
    <lineage>
        <taxon>Eukaryota</taxon>
        <taxon>Fungi</taxon>
        <taxon>Fungi incertae sedis</taxon>
        <taxon>Microsporidia</taxon>
        <taxon>Pseudoloma</taxon>
    </lineage>
</organism>
<keyword evidence="2" id="KW-0479">Metal-binding</keyword>
<dbReference type="GO" id="GO:0061630">
    <property type="term" value="F:ubiquitin protein ligase activity"/>
    <property type="evidence" value="ECO:0007669"/>
    <property type="project" value="InterPro"/>
</dbReference>
<dbReference type="InterPro" id="IPR036875">
    <property type="entry name" value="Znf_CCHC_sf"/>
</dbReference>
<keyword evidence="5" id="KW-0539">Nucleus</keyword>
<dbReference type="GO" id="GO:0016567">
    <property type="term" value="P:protein ubiquitination"/>
    <property type="evidence" value="ECO:0007669"/>
    <property type="project" value="InterPro"/>
</dbReference>
<evidence type="ECO:0000259" key="7">
    <source>
        <dbReference type="PROSITE" id="PS50158"/>
    </source>
</evidence>
<dbReference type="GO" id="GO:0005634">
    <property type="term" value="C:nucleus"/>
    <property type="evidence" value="ECO:0007669"/>
    <property type="project" value="UniProtKB-SubCell"/>
</dbReference>
<comment type="subcellular location">
    <subcellularLocation>
        <location evidence="1">Nucleus</location>
    </subcellularLocation>
</comment>
<evidence type="ECO:0000256" key="6">
    <source>
        <dbReference type="PROSITE-ProRule" id="PRU00047"/>
    </source>
</evidence>
<dbReference type="GO" id="GO:0006397">
    <property type="term" value="P:mRNA processing"/>
    <property type="evidence" value="ECO:0007669"/>
    <property type="project" value="InterPro"/>
</dbReference>
<dbReference type="EMBL" id="LGUB01000526">
    <property type="protein sequence ID" value="KRH93025.1"/>
    <property type="molecule type" value="Genomic_DNA"/>
</dbReference>
<dbReference type="Gene3D" id="3.30.40.10">
    <property type="entry name" value="Zinc/RING finger domain, C3HC4 (zinc finger)"/>
    <property type="match status" value="1"/>
</dbReference>
<dbReference type="PANTHER" id="PTHR15439">
    <property type="entry name" value="RETINOBLASTOMA-BINDING PROTEIN 6"/>
    <property type="match status" value="1"/>
</dbReference>
<dbReference type="InterPro" id="IPR017907">
    <property type="entry name" value="Znf_RING_CS"/>
</dbReference>
<dbReference type="SMART" id="SM00343">
    <property type="entry name" value="ZnF_C2HC"/>
    <property type="match status" value="1"/>
</dbReference>
<dbReference type="Gene3D" id="3.10.20.90">
    <property type="entry name" value="Phosphatidylinositol 3-kinase Catalytic Subunit, Chain A, domain 1"/>
    <property type="match status" value="1"/>
</dbReference>
<dbReference type="PROSITE" id="PS51282">
    <property type="entry name" value="DWNN"/>
    <property type="match status" value="1"/>
</dbReference>
<dbReference type="InterPro" id="IPR025829">
    <property type="entry name" value="Zn_knuckle_CX2CX3GHX4C"/>
</dbReference>
<keyword evidence="4" id="KW-0862">Zinc</keyword>
<dbReference type="InterPro" id="IPR014891">
    <property type="entry name" value="DWNN_domain"/>
</dbReference>
<name>A0A0R0M1Y8_9MICR</name>
<dbReference type="GO" id="GO:0016874">
    <property type="term" value="F:ligase activity"/>
    <property type="evidence" value="ECO:0007669"/>
    <property type="project" value="UniProtKB-KW"/>
</dbReference>
<evidence type="ECO:0000259" key="8">
    <source>
        <dbReference type="PROSITE" id="PS51282"/>
    </source>
</evidence>
<dbReference type="SUPFAM" id="SSF57850">
    <property type="entry name" value="RING/U-box"/>
    <property type="match status" value="1"/>
</dbReference>
<dbReference type="Proteomes" id="UP000051530">
    <property type="component" value="Unassembled WGS sequence"/>
</dbReference>
<feature type="domain" description="CCHC-type" evidence="7">
    <location>
        <begin position="103"/>
        <end position="117"/>
    </location>
</feature>
<evidence type="ECO:0000313" key="10">
    <source>
        <dbReference type="Proteomes" id="UP000051530"/>
    </source>
</evidence>
<dbReference type="SMART" id="SM01180">
    <property type="entry name" value="DWNN"/>
    <property type="match status" value="1"/>
</dbReference>
<dbReference type="PROSITE" id="PS00518">
    <property type="entry name" value="ZF_RING_1"/>
    <property type="match status" value="1"/>
</dbReference>
<evidence type="ECO:0000256" key="5">
    <source>
        <dbReference type="ARBA" id="ARBA00023242"/>
    </source>
</evidence>
<proteinExistence type="predicted"/>
<dbReference type="OrthoDB" id="5588846at2759"/>
<evidence type="ECO:0000256" key="4">
    <source>
        <dbReference type="ARBA" id="ARBA00022833"/>
    </source>
</evidence>
<dbReference type="Pfam" id="PF13696">
    <property type="entry name" value="zf-CCHC_2"/>
    <property type="match status" value="1"/>
</dbReference>
<dbReference type="GO" id="GO:0003676">
    <property type="term" value="F:nucleic acid binding"/>
    <property type="evidence" value="ECO:0007669"/>
    <property type="project" value="InterPro"/>
</dbReference>
<evidence type="ECO:0000313" key="9">
    <source>
        <dbReference type="EMBL" id="KRH93025.1"/>
    </source>
</evidence>
<sequence>MSGSSTVQYRFKSSKYPQKVSFEGSSLPLWELRAEIIHLEKMTAKDFDLEFYMDDNKIENDSTPIYRNTMVIVRRIPLWMSKMIVQDTTKSQHVPKLPPNYICFRCGQKGHFIQHCPTNEDKQYDLLKIRKATGIPKDFLKPVSNNKDGTSSILVTKEGGCVQAQPQEHMFNYKKQIKIEIDRFICKYCTSLITTPVKLNCEHYFCKKCIIFEKCVICGAEVTQIKEDHTLKREIENFVENQGNFSS</sequence>
<dbReference type="SUPFAM" id="SSF57756">
    <property type="entry name" value="Retrovirus zinc finger-like domains"/>
    <property type="match status" value="1"/>
</dbReference>
<dbReference type="InterPro" id="IPR033489">
    <property type="entry name" value="RBBP6"/>
</dbReference>